<evidence type="ECO:0008006" key="4">
    <source>
        <dbReference type="Google" id="ProtNLM"/>
    </source>
</evidence>
<keyword evidence="1" id="KW-0812">Transmembrane</keyword>
<dbReference type="OrthoDB" id="71287at2157"/>
<reference evidence="2 3" key="1">
    <citation type="submission" date="2016-08" db="EMBL/GenBank/DDBJ databases">
        <authorList>
            <person name="Seilhamer J.J."/>
        </authorList>
    </citation>
    <scope>NUCLEOTIDE SEQUENCE [LARGE SCALE GENOMIC DNA]</scope>
    <source>
        <strain evidence="2">Buetzberg</strain>
    </source>
</reference>
<dbReference type="RefSeq" id="WP_071906054.1">
    <property type="nucleotide sequence ID" value="NZ_LT607756.1"/>
</dbReference>
<feature type="transmembrane region" description="Helical" evidence="1">
    <location>
        <begin position="101"/>
        <end position="121"/>
    </location>
</feature>
<evidence type="ECO:0000313" key="2">
    <source>
        <dbReference type="EMBL" id="SCG84962.1"/>
    </source>
</evidence>
<feature type="transmembrane region" description="Helical" evidence="1">
    <location>
        <begin position="12"/>
        <end position="43"/>
    </location>
</feature>
<feature type="transmembrane region" description="Helical" evidence="1">
    <location>
        <begin position="70"/>
        <end position="89"/>
    </location>
</feature>
<accession>A0A1D3KZZ3</accession>
<evidence type="ECO:0000313" key="3">
    <source>
        <dbReference type="Proteomes" id="UP000094707"/>
    </source>
</evidence>
<organism evidence="2 3">
    <name type="scientific">Methanobacterium congolense</name>
    <dbReference type="NCBI Taxonomy" id="118062"/>
    <lineage>
        <taxon>Archaea</taxon>
        <taxon>Methanobacteriati</taxon>
        <taxon>Methanobacteriota</taxon>
        <taxon>Methanomada group</taxon>
        <taxon>Methanobacteria</taxon>
        <taxon>Methanobacteriales</taxon>
        <taxon>Methanobacteriaceae</taxon>
        <taxon>Methanobacterium</taxon>
    </lineage>
</organism>
<dbReference type="GeneID" id="30411243"/>
<gene>
    <name evidence="2" type="ORF">MCBB_0382</name>
</gene>
<dbReference type="STRING" id="118062.MCBB_0382"/>
<keyword evidence="1" id="KW-1133">Transmembrane helix</keyword>
<dbReference type="Proteomes" id="UP000094707">
    <property type="component" value="Chromosome I"/>
</dbReference>
<sequence length="126" mass="14022">MDKKIYQYSRMFIILVVAALVAAAVTVGNLLLAFITLLLGFLVSYFIKKNVYEVTADERTALVANKASRMAMLSFLTIITVMGIGLLTLKNSFPQFTQVGFTLADASCLLLLLYSGFYIYYNKKHG</sequence>
<dbReference type="KEGG" id="mcub:MCBB_0382"/>
<dbReference type="EMBL" id="LT607756">
    <property type="protein sequence ID" value="SCG84962.1"/>
    <property type="molecule type" value="Genomic_DNA"/>
</dbReference>
<dbReference type="InterPro" id="IPR019235">
    <property type="entry name" value="DUF2178_TM"/>
</dbReference>
<evidence type="ECO:0000256" key="1">
    <source>
        <dbReference type="SAM" id="Phobius"/>
    </source>
</evidence>
<proteinExistence type="predicted"/>
<name>A0A1D3KZZ3_9EURY</name>
<protein>
    <recommendedName>
        <fullName evidence="4">DUF2178 domain-containing protein</fullName>
    </recommendedName>
</protein>
<dbReference type="PATRIC" id="fig|129848.4.peg.385"/>
<dbReference type="Pfam" id="PF09946">
    <property type="entry name" value="DUF2178"/>
    <property type="match status" value="1"/>
</dbReference>
<dbReference type="AlphaFoldDB" id="A0A1D3KZZ3"/>
<keyword evidence="3" id="KW-1185">Reference proteome</keyword>
<keyword evidence="1" id="KW-0472">Membrane</keyword>